<organism evidence="3 4">
    <name type="scientific">Halocaridina rubra</name>
    <name type="common">Hawaiian red shrimp</name>
    <dbReference type="NCBI Taxonomy" id="373956"/>
    <lineage>
        <taxon>Eukaryota</taxon>
        <taxon>Metazoa</taxon>
        <taxon>Ecdysozoa</taxon>
        <taxon>Arthropoda</taxon>
        <taxon>Crustacea</taxon>
        <taxon>Multicrustacea</taxon>
        <taxon>Malacostraca</taxon>
        <taxon>Eumalacostraca</taxon>
        <taxon>Eucarida</taxon>
        <taxon>Decapoda</taxon>
        <taxon>Pleocyemata</taxon>
        <taxon>Caridea</taxon>
        <taxon>Atyoidea</taxon>
        <taxon>Atyidae</taxon>
        <taxon>Halocaridina</taxon>
    </lineage>
</organism>
<reference evidence="3 4" key="1">
    <citation type="submission" date="2023-11" db="EMBL/GenBank/DDBJ databases">
        <title>Halocaridina rubra genome assembly.</title>
        <authorList>
            <person name="Smith C."/>
        </authorList>
    </citation>
    <scope>NUCLEOTIDE SEQUENCE [LARGE SCALE GENOMIC DNA]</scope>
    <source>
        <strain evidence="3">EP-1</strain>
        <tissue evidence="3">Whole</tissue>
    </source>
</reference>
<dbReference type="EMBL" id="JAXCGZ010000031">
    <property type="protein sequence ID" value="KAK7086974.1"/>
    <property type="molecule type" value="Genomic_DNA"/>
</dbReference>
<evidence type="ECO:0000256" key="1">
    <source>
        <dbReference type="SAM" id="SignalP"/>
    </source>
</evidence>
<feature type="domain" description="Fibrinogen C-terminal" evidence="2">
    <location>
        <begin position="271"/>
        <end position="365"/>
    </location>
</feature>
<dbReference type="PANTHER" id="PTHR19143">
    <property type="entry name" value="FIBRINOGEN/TENASCIN/ANGIOPOEITIN"/>
    <property type="match status" value="1"/>
</dbReference>
<accession>A0AAN9FUV2</accession>
<dbReference type="InterPro" id="IPR014716">
    <property type="entry name" value="Fibrinogen_a/b/g_C_1"/>
</dbReference>
<dbReference type="Gene3D" id="3.90.215.10">
    <property type="entry name" value="Gamma Fibrinogen, chain A, domain 1"/>
    <property type="match status" value="1"/>
</dbReference>
<keyword evidence="4" id="KW-1185">Reference proteome</keyword>
<dbReference type="InterPro" id="IPR002181">
    <property type="entry name" value="Fibrinogen_a/b/g_C_dom"/>
</dbReference>
<evidence type="ECO:0000313" key="3">
    <source>
        <dbReference type="EMBL" id="KAK7086974.1"/>
    </source>
</evidence>
<dbReference type="AlphaFoldDB" id="A0AAN9FUV2"/>
<feature type="chain" id="PRO_5042984581" evidence="1">
    <location>
        <begin position="20"/>
        <end position="365"/>
    </location>
</feature>
<gene>
    <name evidence="3" type="primary">ANGPT2</name>
    <name evidence="3" type="ORF">SK128_009125</name>
</gene>
<dbReference type="PROSITE" id="PS51406">
    <property type="entry name" value="FIBRINOGEN_C_2"/>
    <property type="match status" value="1"/>
</dbReference>
<evidence type="ECO:0000313" key="4">
    <source>
        <dbReference type="Proteomes" id="UP001381693"/>
    </source>
</evidence>
<dbReference type="GO" id="GO:0005615">
    <property type="term" value="C:extracellular space"/>
    <property type="evidence" value="ECO:0007669"/>
    <property type="project" value="TreeGrafter"/>
</dbReference>
<proteinExistence type="predicted"/>
<dbReference type="InterPro" id="IPR036056">
    <property type="entry name" value="Fibrinogen-like_C"/>
</dbReference>
<dbReference type="SUPFAM" id="SSF56496">
    <property type="entry name" value="Fibrinogen C-terminal domain-like"/>
    <property type="match status" value="1"/>
</dbReference>
<comment type="caution">
    <text evidence="3">The sequence shown here is derived from an EMBL/GenBank/DDBJ whole genome shotgun (WGS) entry which is preliminary data.</text>
</comment>
<dbReference type="NCBIfam" id="NF040941">
    <property type="entry name" value="GGGWT_bact"/>
    <property type="match status" value="1"/>
</dbReference>
<dbReference type="InterPro" id="IPR050373">
    <property type="entry name" value="Fibrinogen_C-term_domain"/>
</dbReference>
<protein>
    <submittedName>
        <fullName evidence="3">Angiopoietin 2</fullName>
    </submittedName>
</protein>
<feature type="signal peptide" evidence="1">
    <location>
        <begin position="1"/>
        <end position="19"/>
    </location>
</feature>
<dbReference type="Proteomes" id="UP001381693">
    <property type="component" value="Unassembled WGS sequence"/>
</dbReference>
<dbReference type="Pfam" id="PF00147">
    <property type="entry name" value="Fibrinogen_C"/>
    <property type="match status" value="1"/>
</dbReference>
<evidence type="ECO:0000259" key="2">
    <source>
        <dbReference type="PROSITE" id="PS51406"/>
    </source>
</evidence>
<name>A0AAN9FUV2_HALRR</name>
<sequence length="365" mass="42640">MRHLLVMCQFALCIELIYCHKFEKFDAPVSPIENIAHLVMSLQQEVGNIRRELRNRMDTMKYELTCEIRNIKETLTKHKGELTGKVDALSLELDTYRKKLKRGLKRVALQTEEVKGELRSQKAEISAVRSSVYDARHEVLDKSDKILKKVNATNNTLVCHLTDLRIKLFKINSNLELISNEHTELREILTKRYHQPKAYNSEDYDERLLPGCTYTPLDTLDPDSGGYNATYHNETTRRKETGWGRVTETPVSKGTFPTMPEDCKDDRRKYLEYPPMPRDCKDAFDLGFMEDGVYRIQPPRLSSREVYCDHHTAGGGWTVMVARRKLPRHINFNRTWHEYEVGFGDPDKEYWIGEKFPVLCDYLIE</sequence>
<keyword evidence="1" id="KW-0732">Signal</keyword>